<keyword evidence="2" id="KW-1185">Reference proteome</keyword>
<proteinExistence type="predicted"/>
<evidence type="ECO:0000313" key="2">
    <source>
        <dbReference type="Proteomes" id="UP000663920"/>
    </source>
</evidence>
<dbReference type="KEGG" id="pcea:J3359_09990"/>
<dbReference type="InterPro" id="IPR029078">
    <property type="entry name" value="Imm44"/>
</dbReference>
<dbReference type="EMBL" id="CP071869">
    <property type="protein sequence ID" value="QTE21174.1"/>
    <property type="molecule type" value="Genomic_DNA"/>
</dbReference>
<accession>A0A975CM65</accession>
<evidence type="ECO:0000313" key="1">
    <source>
        <dbReference type="EMBL" id="QTE21174.1"/>
    </source>
</evidence>
<reference evidence="1 2" key="1">
    <citation type="submission" date="2021-03" db="EMBL/GenBank/DDBJ databases">
        <title>Complete genome of Polaribacter_sp.SM13.</title>
        <authorList>
            <person name="Jeong S.W."/>
            <person name="Bae J.W."/>
        </authorList>
    </citation>
    <scope>NUCLEOTIDE SEQUENCE [LARGE SCALE GENOMIC DNA]</scope>
    <source>
        <strain evidence="1 2">SM13</strain>
    </source>
</reference>
<dbReference type="AlphaFoldDB" id="A0A975CM65"/>
<dbReference type="RefSeq" id="WP_208076756.1">
    <property type="nucleotide sequence ID" value="NZ_CP071869.1"/>
</dbReference>
<gene>
    <name evidence="1" type="ORF">J3359_09990</name>
</gene>
<name>A0A975CM65_9FLAO</name>
<organism evidence="1 2">
    <name type="scientific">Polaribacter cellanae</name>
    <dbReference type="NCBI Taxonomy" id="2818493"/>
    <lineage>
        <taxon>Bacteria</taxon>
        <taxon>Pseudomonadati</taxon>
        <taxon>Bacteroidota</taxon>
        <taxon>Flavobacteriia</taxon>
        <taxon>Flavobacteriales</taxon>
        <taxon>Flavobacteriaceae</taxon>
    </lineage>
</organism>
<sequence length="140" mass="16641">MEFNIGPEFSREFTFEEGRITYKLADKLNDFFKDKEYGERILKIYISVICVSKDFEAFCVVRPPKVLRNQPALEYELKLDFDTFKPASEEERKQLLVSKIFEVTKEVLMSKTIKGFEKEQFIEDLESYFKEQGYLEKSLS</sequence>
<protein>
    <submittedName>
        <fullName evidence="1">Uncharacterized protein</fullName>
    </submittedName>
</protein>
<dbReference type="Proteomes" id="UP000663920">
    <property type="component" value="Chromosome"/>
</dbReference>
<dbReference type="Pfam" id="PF15571">
    <property type="entry name" value="Imm44"/>
    <property type="match status" value="1"/>
</dbReference>